<feature type="region of interest" description="Disordered" evidence="1">
    <location>
        <begin position="177"/>
        <end position="199"/>
    </location>
</feature>
<dbReference type="Proteomes" id="UP000316621">
    <property type="component" value="Chromosome 3"/>
</dbReference>
<evidence type="ECO:0000313" key="3">
    <source>
        <dbReference type="EMBL" id="RZC55774.1"/>
    </source>
</evidence>
<evidence type="ECO:0000256" key="1">
    <source>
        <dbReference type="SAM" id="MobiDB-lite"/>
    </source>
</evidence>
<sequence>MAGLANFMAILGVVLLLQVNIQSATALDRDDLAPALAPFLDELCKEVVCGKGTCKASLDYKFNYECECEDGWKRSRADNEEDLKFLPCVIPNCTLDYSCTASPPPVAPINEAPRNESVFDPCYYAYCGEGTCVKSMKYGHRCECNPGFNNLLNITAFPCYNECVIGNDCASLGITSSKDTSSSTGSKSGDNSNDASSSRSGSLVWLTALIMFVAMIPRA</sequence>
<feature type="chain" id="PRO_5021340961" description="EGF-like domain-containing protein" evidence="2">
    <location>
        <begin position="27"/>
        <end position="219"/>
    </location>
</feature>
<evidence type="ECO:0000313" key="4">
    <source>
        <dbReference type="Proteomes" id="UP000316621"/>
    </source>
</evidence>
<evidence type="ECO:0008006" key="5">
    <source>
        <dbReference type="Google" id="ProtNLM"/>
    </source>
</evidence>
<keyword evidence="2" id="KW-0732">Signal</keyword>
<accession>A0A4Y7J3S0</accession>
<proteinExistence type="predicted"/>
<evidence type="ECO:0000256" key="2">
    <source>
        <dbReference type="SAM" id="SignalP"/>
    </source>
</evidence>
<name>A0A4Y7J3S0_PAPSO</name>
<keyword evidence="4" id="KW-1185">Reference proteome</keyword>
<gene>
    <name evidence="3" type="ORF">C5167_014633</name>
</gene>
<feature type="signal peptide" evidence="2">
    <location>
        <begin position="1"/>
        <end position="26"/>
    </location>
</feature>
<dbReference type="PANTHER" id="PTHR33881">
    <property type="entry name" value="NEUROGENIC LOCUS NOTCH-LIKE PROTEIN"/>
    <property type="match status" value="1"/>
</dbReference>
<dbReference type="PANTHER" id="PTHR33881:SF10">
    <property type="entry name" value="SLIT HOMOLOG 2 PROTEIN-LIKE"/>
    <property type="match status" value="1"/>
</dbReference>
<dbReference type="OrthoDB" id="1914642at2759"/>
<dbReference type="EMBL" id="CM010717">
    <property type="protein sequence ID" value="RZC55774.1"/>
    <property type="molecule type" value="Genomic_DNA"/>
</dbReference>
<dbReference type="AlphaFoldDB" id="A0A4Y7J3S0"/>
<dbReference type="Gramene" id="RZC55774">
    <property type="protein sequence ID" value="RZC55774"/>
    <property type="gene ID" value="C5167_014633"/>
</dbReference>
<dbReference type="OMA" id="FFRCECK"/>
<reference evidence="3 4" key="1">
    <citation type="journal article" date="2018" name="Science">
        <title>The opium poppy genome and morphinan production.</title>
        <authorList>
            <person name="Guo L."/>
            <person name="Winzer T."/>
            <person name="Yang X."/>
            <person name="Li Y."/>
            <person name="Ning Z."/>
            <person name="He Z."/>
            <person name="Teodor R."/>
            <person name="Lu Y."/>
            <person name="Bowser T.A."/>
            <person name="Graham I.A."/>
            <person name="Ye K."/>
        </authorList>
    </citation>
    <scope>NUCLEOTIDE SEQUENCE [LARGE SCALE GENOMIC DNA]</scope>
    <source>
        <strain evidence="4">cv. HN1</strain>
        <tissue evidence="3">Leaves</tissue>
    </source>
</reference>
<organism evidence="3 4">
    <name type="scientific">Papaver somniferum</name>
    <name type="common">Opium poppy</name>
    <dbReference type="NCBI Taxonomy" id="3469"/>
    <lineage>
        <taxon>Eukaryota</taxon>
        <taxon>Viridiplantae</taxon>
        <taxon>Streptophyta</taxon>
        <taxon>Embryophyta</taxon>
        <taxon>Tracheophyta</taxon>
        <taxon>Spermatophyta</taxon>
        <taxon>Magnoliopsida</taxon>
        <taxon>Ranunculales</taxon>
        <taxon>Papaveraceae</taxon>
        <taxon>Papaveroideae</taxon>
        <taxon>Papaver</taxon>
    </lineage>
</organism>
<protein>
    <recommendedName>
        <fullName evidence="5">EGF-like domain-containing protein</fullName>
    </recommendedName>
</protein>